<evidence type="ECO:0000313" key="4">
    <source>
        <dbReference type="Proteomes" id="UP001212841"/>
    </source>
</evidence>
<feature type="transmembrane region" description="Helical" evidence="2">
    <location>
        <begin position="377"/>
        <end position="397"/>
    </location>
</feature>
<name>A0AAD5SCD9_9FUNG</name>
<proteinExistence type="predicted"/>
<keyword evidence="2" id="KW-1133">Transmembrane helix</keyword>
<protein>
    <submittedName>
        <fullName evidence="3">Uncharacterized protein</fullName>
    </submittedName>
</protein>
<organism evidence="3 4">
    <name type="scientific">Rhizophlyctis rosea</name>
    <dbReference type="NCBI Taxonomy" id="64517"/>
    <lineage>
        <taxon>Eukaryota</taxon>
        <taxon>Fungi</taxon>
        <taxon>Fungi incertae sedis</taxon>
        <taxon>Chytridiomycota</taxon>
        <taxon>Chytridiomycota incertae sedis</taxon>
        <taxon>Chytridiomycetes</taxon>
        <taxon>Rhizophlyctidales</taxon>
        <taxon>Rhizophlyctidaceae</taxon>
        <taxon>Rhizophlyctis</taxon>
    </lineage>
</organism>
<feature type="region of interest" description="Disordered" evidence="1">
    <location>
        <begin position="1"/>
        <end position="82"/>
    </location>
</feature>
<keyword evidence="2" id="KW-0812">Transmembrane</keyword>
<feature type="compositionally biased region" description="Basic and acidic residues" evidence="1">
    <location>
        <begin position="19"/>
        <end position="28"/>
    </location>
</feature>
<evidence type="ECO:0000313" key="3">
    <source>
        <dbReference type="EMBL" id="KAJ3050977.1"/>
    </source>
</evidence>
<evidence type="ECO:0000256" key="2">
    <source>
        <dbReference type="SAM" id="Phobius"/>
    </source>
</evidence>
<reference evidence="3" key="1">
    <citation type="submission" date="2020-05" db="EMBL/GenBank/DDBJ databases">
        <title>Phylogenomic resolution of chytrid fungi.</title>
        <authorList>
            <person name="Stajich J.E."/>
            <person name="Amses K."/>
            <person name="Simmons R."/>
            <person name="Seto K."/>
            <person name="Myers J."/>
            <person name="Bonds A."/>
            <person name="Quandt C.A."/>
            <person name="Barry K."/>
            <person name="Liu P."/>
            <person name="Grigoriev I."/>
            <person name="Longcore J.E."/>
            <person name="James T.Y."/>
        </authorList>
    </citation>
    <scope>NUCLEOTIDE SEQUENCE</scope>
    <source>
        <strain evidence="3">JEL0318</strain>
    </source>
</reference>
<dbReference type="Proteomes" id="UP001212841">
    <property type="component" value="Unassembled WGS sequence"/>
</dbReference>
<feature type="region of interest" description="Disordered" evidence="1">
    <location>
        <begin position="158"/>
        <end position="186"/>
    </location>
</feature>
<dbReference type="EMBL" id="JADGJD010000450">
    <property type="protein sequence ID" value="KAJ3050977.1"/>
    <property type="molecule type" value="Genomic_DNA"/>
</dbReference>
<feature type="transmembrane region" description="Helical" evidence="2">
    <location>
        <begin position="403"/>
        <end position="428"/>
    </location>
</feature>
<feature type="compositionally biased region" description="Basic and acidic residues" evidence="1">
    <location>
        <begin position="67"/>
        <end position="82"/>
    </location>
</feature>
<keyword evidence="2" id="KW-0472">Membrane</keyword>
<comment type="caution">
    <text evidence="3">The sequence shown here is derived from an EMBL/GenBank/DDBJ whole genome shotgun (WGS) entry which is preliminary data.</text>
</comment>
<feature type="compositionally biased region" description="Low complexity" evidence="1">
    <location>
        <begin position="164"/>
        <end position="186"/>
    </location>
</feature>
<accession>A0AAD5SCD9</accession>
<gene>
    <name evidence="3" type="ORF">HK097_008054</name>
</gene>
<sequence length="630" mass="70335">MARLNHWLAEPVPGLDQDVQEKGGGKDQDDLENQLGHDIERTSRTSAQNLDPGKVSSRSLPGRALKKKTDLRPGDLEDIQSGDKIDTTLIQELRSENSSRVMQSANQSFAGKSLDAIVQLYADKSAIFNRSISVANDPNTSIGDVKSLLGGPVGATLEEEDELPSSPSEFEPSVRSSPISIINPPSARIDNLPRRRSLAKLAYKNNASAPVPLGEPILSGSEDSTDLSDYRPPYIEPSSPRPSTLNRKLFAPAPAFSKEGSTWSPGLTPTDIDYPSFFQQVINYLQACAISILIGMPCNAMVYGLSRIGWRWSDQLKTSVTPIEREGSEMGRNHQTTMSPTAFTIICTIMFVSALPMFNAVQFVCIHSWSTFRRSGLAFTAPAACVFVAGALWGLWYSGWPFWFYYVDVGIILVSYVSCTFLSGYYGIRETVTRLERIKHGIEFSIIECWVSVAAIFYGIWCMPVFMYLPENYKVIWRFTVHPVYWSLLVKWATRRLLVARAGTHLNAIDTLSMSHAQTHIAVMQVSIVAGLESLRDLITSVVIVSLTRLITRSTKPLQFHATKWTRDWFQYKLARLPELRTPQSKAAREKMDMEVDRYLMAIETQTEIILENSAVLFASTLALLFLNYG</sequence>
<feature type="transmembrane region" description="Helical" evidence="2">
    <location>
        <begin position="449"/>
        <end position="469"/>
    </location>
</feature>
<keyword evidence="4" id="KW-1185">Reference proteome</keyword>
<dbReference type="AlphaFoldDB" id="A0AAD5SCD9"/>
<feature type="transmembrane region" description="Helical" evidence="2">
    <location>
        <begin position="342"/>
        <end position="365"/>
    </location>
</feature>
<evidence type="ECO:0000256" key="1">
    <source>
        <dbReference type="SAM" id="MobiDB-lite"/>
    </source>
</evidence>